<dbReference type="GO" id="GO:0016757">
    <property type="term" value="F:glycosyltransferase activity"/>
    <property type="evidence" value="ECO:0007669"/>
    <property type="project" value="InterPro"/>
</dbReference>
<reference evidence="2 3" key="1">
    <citation type="submission" date="2013-02" db="EMBL/GenBank/DDBJ databases">
        <title>A novel strain isolated from Lonar lake, Maharashtra, India.</title>
        <authorList>
            <person name="Singh A."/>
        </authorList>
    </citation>
    <scope>NUCLEOTIDE SEQUENCE [LARGE SCALE GENOMIC DNA]</scope>
    <source>
        <strain evidence="2 3">AK24</strain>
    </source>
</reference>
<evidence type="ECO:0000313" key="2">
    <source>
        <dbReference type="EMBL" id="EON79320.1"/>
    </source>
</evidence>
<dbReference type="AlphaFoldDB" id="R7ZZ08"/>
<comment type="caution">
    <text evidence="2">The sequence shown here is derived from an EMBL/GenBank/DDBJ whole genome shotgun (WGS) entry which is preliminary data.</text>
</comment>
<sequence>MKPSKVAFLLHEFPTLTETFILNQIIFLIRNHIDVRIFALYPGDFSKLHLQYQGYGLEERLTVVGVIPKKLTSRLTETLRFFKSYGLWGNLGSFFKTINPFSFGAASLKLTHFIHYTRLFETQSCDLIHAHFGQMGSFFSKHVAMGLLNSRPYLVSFHGYDLVPSEYLDNQIRYQSMFQTAKIFTVNSMYTGKLLDKVNADLDSRVRLLPESLDTRLFEKKKNSEVTLGQRKYKLIFVGRLVDWKGPDTAIRIVEKVVKDLGFTNLELSIIGRGPMFSQLENMVQEMGLSRYIKLLGGQEQSVVKSILAEADLFIYTGRAQQDTKRAENQGLVLMEAQAMGLPVVAFDVGGVGEGVQDKITGLLVPPEQVEEFASKMVELMLDTERREAMGEAARSFVCDNYDMEILGEKLLEIYSEVLS</sequence>
<feature type="domain" description="Glycosyl transferase family 1" evidence="1">
    <location>
        <begin position="226"/>
        <end position="396"/>
    </location>
</feature>
<proteinExistence type="predicted"/>
<gene>
    <name evidence="2" type="ORF">ADIS_0200</name>
</gene>
<dbReference type="RefSeq" id="WP_010852352.1">
    <property type="nucleotide sequence ID" value="NZ_AQHR01000008.1"/>
</dbReference>
<dbReference type="InterPro" id="IPR050194">
    <property type="entry name" value="Glycosyltransferase_grp1"/>
</dbReference>
<evidence type="ECO:0000259" key="1">
    <source>
        <dbReference type="Pfam" id="PF00534"/>
    </source>
</evidence>
<name>R7ZZ08_9BACT</name>
<protein>
    <submittedName>
        <fullName evidence="2">Glycosyl transferase, group 1</fullName>
    </submittedName>
</protein>
<dbReference type="PANTHER" id="PTHR45947:SF3">
    <property type="entry name" value="SULFOQUINOVOSYL TRANSFERASE SQD2"/>
    <property type="match status" value="1"/>
</dbReference>
<dbReference type="Pfam" id="PF00534">
    <property type="entry name" value="Glycos_transf_1"/>
    <property type="match status" value="1"/>
</dbReference>
<dbReference type="Proteomes" id="UP000013909">
    <property type="component" value="Unassembled WGS sequence"/>
</dbReference>
<dbReference type="CDD" id="cd03801">
    <property type="entry name" value="GT4_PimA-like"/>
    <property type="match status" value="1"/>
</dbReference>
<dbReference type="EMBL" id="AQHR01000008">
    <property type="protein sequence ID" value="EON79320.1"/>
    <property type="molecule type" value="Genomic_DNA"/>
</dbReference>
<dbReference type="InterPro" id="IPR001296">
    <property type="entry name" value="Glyco_trans_1"/>
</dbReference>
<dbReference type="PANTHER" id="PTHR45947">
    <property type="entry name" value="SULFOQUINOVOSYL TRANSFERASE SQD2"/>
    <property type="match status" value="1"/>
</dbReference>
<dbReference type="SUPFAM" id="SSF53756">
    <property type="entry name" value="UDP-Glycosyltransferase/glycogen phosphorylase"/>
    <property type="match status" value="1"/>
</dbReference>
<keyword evidence="3" id="KW-1185">Reference proteome</keyword>
<dbReference type="Gene3D" id="3.40.50.2000">
    <property type="entry name" value="Glycogen Phosphorylase B"/>
    <property type="match status" value="2"/>
</dbReference>
<organism evidence="2 3">
    <name type="scientific">Lunatimonas lonarensis</name>
    <dbReference type="NCBI Taxonomy" id="1232681"/>
    <lineage>
        <taxon>Bacteria</taxon>
        <taxon>Pseudomonadati</taxon>
        <taxon>Bacteroidota</taxon>
        <taxon>Cytophagia</taxon>
        <taxon>Cytophagales</taxon>
        <taxon>Cyclobacteriaceae</taxon>
    </lineage>
</organism>
<accession>R7ZZ08</accession>
<dbReference type="OrthoDB" id="9792322at2"/>
<dbReference type="STRING" id="1232681.ADIS_0200"/>
<keyword evidence="2" id="KW-0808">Transferase</keyword>
<evidence type="ECO:0000313" key="3">
    <source>
        <dbReference type="Proteomes" id="UP000013909"/>
    </source>
</evidence>